<dbReference type="SMART" id="SM00173">
    <property type="entry name" value="RAS"/>
    <property type="match status" value="1"/>
</dbReference>
<evidence type="ECO:0000313" key="1">
    <source>
        <dbReference type="EMBL" id="KAJ5067256.1"/>
    </source>
</evidence>
<protein>
    <submittedName>
        <fullName evidence="1">Ras and ef-hand domain-containing protein</fullName>
    </submittedName>
</protein>
<name>A0A9Q0R5L5_ANAIG</name>
<sequence length="173" mass="19938">MMEELPLECLYKVVVVGAPRVGKTSYIKRLTSKEFNGNESTTIGVDYYIKTLEINKKQINIQIWENKIIIIKFNNNNNIFLIIINNYSILIGNKCDKQSQITVDLKEYSAKNGYSQISFVSAKNQTNIETSFLEIVKKILQNSQHHQIHQFSKKDFDGIIVNNNEKKKQNGCC</sequence>
<dbReference type="Gene3D" id="3.40.50.300">
    <property type="entry name" value="P-loop containing nucleotide triphosphate hydrolases"/>
    <property type="match status" value="2"/>
</dbReference>
<comment type="caution">
    <text evidence="1">The sequence shown here is derived from an EMBL/GenBank/DDBJ whole genome shotgun (WGS) entry which is preliminary data.</text>
</comment>
<dbReference type="Pfam" id="PF00071">
    <property type="entry name" value="Ras"/>
    <property type="match status" value="2"/>
</dbReference>
<dbReference type="InterPro" id="IPR050209">
    <property type="entry name" value="Rab_GTPases_membrane_traffic"/>
</dbReference>
<dbReference type="PRINTS" id="PR00449">
    <property type="entry name" value="RASTRNSFRMNG"/>
</dbReference>
<evidence type="ECO:0000313" key="2">
    <source>
        <dbReference type="Proteomes" id="UP001149090"/>
    </source>
</evidence>
<reference evidence="1" key="1">
    <citation type="submission" date="2022-10" db="EMBL/GenBank/DDBJ databases">
        <title>Novel sulphate-reducing endosymbionts in the free-living metamonad Anaeramoeba.</title>
        <authorList>
            <person name="Jerlstrom-Hultqvist J."/>
            <person name="Cepicka I."/>
            <person name="Gallot-Lavallee L."/>
            <person name="Salas-Leiva D."/>
            <person name="Curtis B.A."/>
            <person name="Zahonova K."/>
            <person name="Pipaliya S."/>
            <person name="Dacks J."/>
            <person name="Roger A.J."/>
        </authorList>
    </citation>
    <scope>NUCLEOTIDE SEQUENCE</scope>
    <source>
        <strain evidence="1">BMAN</strain>
    </source>
</reference>
<keyword evidence="2" id="KW-1185">Reference proteome</keyword>
<dbReference type="Proteomes" id="UP001149090">
    <property type="component" value="Unassembled WGS sequence"/>
</dbReference>
<accession>A0A9Q0R5L5</accession>
<dbReference type="SMART" id="SM00174">
    <property type="entry name" value="RHO"/>
    <property type="match status" value="1"/>
</dbReference>
<dbReference type="GO" id="GO:0005525">
    <property type="term" value="F:GTP binding"/>
    <property type="evidence" value="ECO:0007669"/>
    <property type="project" value="InterPro"/>
</dbReference>
<dbReference type="InterPro" id="IPR001806">
    <property type="entry name" value="Small_GTPase"/>
</dbReference>
<dbReference type="InterPro" id="IPR027417">
    <property type="entry name" value="P-loop_NTPase"/>
</dbReference>
<dbReference type="PROSITE" id="PS51419">
    <property type="entry name" value="RAB"/>
    <property type="match status" value="1"/>
</dbReference>
<organism evidence="1 2">
    <name type="scientific">Anaeramoeba ignava</name>
    <name type="common">Anaerobic marine amoeba</name>
    <dbReference type="NCBI Taxonomy" id="1746090"/>
    <lineage>
        <taxon>Eukaryota</taxon>
        <taxon>Metamonada</taxon>
        <taxon>Anaeramoebidae</taxon>
        <taxon>Anaeramoeba</taxon>
    </lineage>
</organism>
<dbReference type="SUPFAM" id="SSF52540">
    <property type="entry name" value="P-loop containing nucleoside triphosphate hydrolases"/>
    <property type="match status" value="1"/>
</dbReference>
<dbReference type="SMART" id="SM00175">
    <property type="entry name" value="RAB"/>
    <property type="match status" value="1"/>
</dbReference>
<dbReference type="AlphaFoldDB" id="A0A9Q0R5L5"/>
<dbReference type="PANTHER" id="PTHR47979">
    <property type="entry name" value="DRAB11-RELATED"/>
    <property type="match status" value="1"/>
</dbReference>
<dbReference type="GO" id="GO:0003924">
    <property type="term" value="F:GTPase activity"/>
    <property type="evidence" value="ECO:0007669"/>
    <property type="project" value="InterPro"/>
</dbReference>
<gene>
    <name evidence="1" type="ORF">M0811_13126</name>
</gene>
<dbReference type="EMBL" id="JAPDFW010000131">
    <property type="protein sequence ID" value="KAJ5067256.1"/>
    <property type="molecule type" value="Genomic_DNA"/>
</dbReference>
<proteinExistence type="predicted"/>